<accession>A0ABR2TPA4</accession>
<dbReference type="InterPro" id="IPR047091">
    <property type="entry name" value="EIN3-like_DNA-bd"/>
</dbReference>
<evidence type="ECO:0000256" key="1">
    <source>
        <dbReference type="ARBA" id="ARBA00004123"/>
    </source>
</evidence>
<evidence type="ECO:0000256" key="4">
    <source>
        <dbReference type="ARBA" id="ARBA00023242"/>
    </source>
</evidence>
<evidence type="ECO:0000256" key="2">
    <source>
        <dbReference type="ARBA" id="ARBA00009416"/>
    </source>
</evidence>
<evidence type="ECO:0000256" key="3">
    <source>
        <dbReference type="ARBA" id="ARBA00022745"/>
    </source>
</evidence>
<dbReference type="EMBL" id="JBBPBN010000004">
    <property type="protein sequence ID" value="KAK9039315.1"/>
    <property type="molecule type" value="Genomic_DNA"/>
</dbReference>
<dbReference type="PANTHER" id="PTHR33305:SF29">
    <property type="entry name" value="ETHYLENE INSENSITIVE 3-LIKE 5 PROTEIN"/>
    <property type="match status" value="1"/>
</dbReference>
<evidence type="ECO:0000313" key="8">
    <source>
        <dbReference type="Proteomes" id="UP001396334"/>
    </source>
</evidence>
<keyword evidence="8" id="KW-1185">Reference proteome</keyword>
<dbReference type="InterPro" id="IPR023278">
    <property type="entry name" value="Ethylene_insens-like_DNA-bd"/>
</dbReference>
<protein>
    <recommendedName>
        <fullName evidence="6">Ethylene insensitive 3-like DNA-binding domain-containing protein</fullName>
    </recommendedName>
</protein>
<reference evidence="7 8" key="1">
    <citation type="journal article" date="2024" name="G3 (Bethesda)">
        <title>Genome assembly of Hibiscus sabdariffa L. provides insights into metabolisms of medicinal natural products.</title>
        <authorList>
            <person name="Kim T."/>
        </authorList>
    </citation>
    <scope>NUCLEOTIDE SEQUENCE [LARGE SCALE GENOMIC DNA]</scope>
    <source>
        <strain evidence="7">TK-2024</strain>
        <tissue evidence="7">Old leaves</tissue>
    </source>
</reference>
<comment type="similarity">
    <text evidence="2">Belongs to the EIN3 family.</text>
</comment>
<feature type="region of interest" description="Disordered" evidence="5">
    <location>
        <begin position="294"/>
        <end position="325"/>
    </location>
</feature>
<keyword evidence="3" id="KW-0936">Ethylene signaling pathway</keyword>
<evidence type="ECO:0000313" key="7">
    <source>
        <dbReference type="EMBL" id="KAK9039315.1"/>
    </source>
</evidence>
<feature type="compositionally biased region" description="Basic and acidic residues" evidence="5">
    <location>
        <begin position="303"/>
        <end position="312"/>
    </location>
</feature>
<dbReference type="Pfam" id="PF04873">
    <property type="entry name" value="EIN3_DNA-bd"/>
    <property type="match status" value="1"/>
</dbReference>
<keyword evidence="4" id="KW-0539">Nucleus</keyword>
<comment type="subcellular location">
    <subcellularLocation>
        <location evidence="1">Nucleus</location>
    </subcellularLocation>
</comment>
<feature type="compositionally biased region" description="Polar residues" evidence="5">
    <location>
        <begin position="353"/>
        <end position="365"/>
    </location>
</feature>
<dbReference type="Gene3D" id="1.10.3180.10">
    <property type="entry name" value="DNA-binding domain of EIN3-like"/>
    <property type="match status" value="2"/>
</dbReference>
<gene>
    <name evidence="7" type="ORF">V6N11_014519</name>
</gene>
<dbReference type="PANTHER" id="PTHR33305">
    <property type="entry name" value="ETHYLENE INSENSITIVE 3-LIKE 2 PROTEIN"/>
    <property type="match status" value="1"/>
</dbReference>
<feature type="region of interest" description="Disordered" evidence="5">
    <location>
        <begin position="341"/>
        <end position="366"/>
    </location>
</feature>
<organism evidence="7 8">
    <name type="scientific">Hibiscus sabdariffa</name>
    <name type="common">roselle</name>
    <dbReference type="NCBI Taxonomy" id="183260"/>
    <lineage>
        <taxon>Eukaryota</taxon>
        <taxon>Viridiplantae</taxon>
        <taxon>Streptophyta</taxon>
        <taxon>Embryophyta</taxon>
        <taxon>Tracheophyta</taxon>
        <taxon>Spermatophyta</taxon>
        <taxon>Magnoliopsida</taxon>
        <taxon>eudicotyledons</taxon>
        <taxon>Gunneridae</taxon>
        <taxon>Pentapetalae</taxon>
        <taxon>rosids</taxon>
        <taxon>malvids</taxon>
        <taxon>Malvales</taxon>
        <taxon>Malvaceae</taxon>
        <taxon>Malvoideae</taxon>
        <taxon>Hibiscus</taxon>
    </lineage>
</organism>
<dbReference type="InterPro" id="IPR006957">
    <property type="entry name" value="EIN3"/>
</dbReference>
<comment type="caution">
    <text evidence="7">The sequence shown here is derived from an EMBL/GenBank/DDBJ whole genome shotgun (WGS) entry which is preliminary data.</text>
</comment>
<dbReference type="SUPFAM" id="SSF116768">
    <property type="entry name" value="DNA-binding domain of EIN3-like"/>
    <property type="match status" value="1"/>
</dbReference>
<evidence type="ECO:0000259" key="6">
    <source>
        <dbReference type="Pfam" id="PF04873"/>
    </source>
</evidence>
<sequence>MVKFFGENEIEPPSPGTEMEAQEEAEEYEEEDISYEELKKRMWKDRLLLQKMQEKRVNEDPHHLLSEARQEASRRKKMSRAQDAILKYMVKIMQVCKGKGFVYGIVPEKGKPISGSSDSLRKWWKETVHFDKVAPLAVAEFMPAIIQEGVLDPISCMHLLHELQDTTLGSLLSALMQHCMPPQRRFPLDKGHAPPWWPTGNEIWWGEQGTAQQHGPPPYRKPHDLKKAWKVSVLAAVIKHMSPNLDKMRRLVRQSKCLQHKMTAKESETWSKVVNHEEALSKLTENCLKISAPEDGREEDDSEHSHPAENRSHGKRIASSGDKRKCAQNFEDYSSELGQGFLNKSSRTDHESSCSYNSSAETSPESGLYDNNLIPYGHYSTLHTDSNQCLLSVSDWPHMEDAKANDQQGNLQMNEVADVSSLTLQDYIDFLSGTIEDVPLPAEFLNQRGDVDWDMCPLLQEDMGVSIWDSNDLQESASLLAQCSTKLQLQCGHGVLVIAVLRYTIRSCNLILCWRGLTSGRRLNLLSVYF</sequence>
<feature type="region of interest" description="Disordered" evidence="5">
    <location>
        <begin position="1"/>
        <end position="24"/>
    </location>
</feature>
<dbReference type="Proteomes" id="UP001396334">
    <property type="component" value="Unassembled WGS sequence"/>
</dbReference>
<proteinExistence type="inferred from homology"/>
<name>A0ABR2TPA4_9ROSI</name>
<evidence type="ECO:0000256" key="5">
    <source>
        <dbReference type="SAM" id="MobiDB-lite"/>
    </source>
</evidence>
<feature type="domain" description="Ethylene insensitive 3-like DNA-binding" evidence="6">
    <location>
        <begin position="36"/>
        <end position="278"/>
    </location>
</feature>